<dbReference type="SUPFAM" id="SSF47454">
    <property type="entry name" value="A DNA-binding domain in eukaryotic transcription factors"/>
    <property type="match status" value="1"/>
</dbReference>
<reference evidence="2 3" key="1">
    <citation type="submission" date="2019-07" db="EMBL/GenBank/DDBJ databases">
        <authorList>
            <person name="Jastrzebski P J."/>
            <person name="Paukszto L."/>
            <person name="Jastrzebski P J."/>
        </authorList>
    </citation>
    <scope>NUCLEOTIDE SEQUENCE [LARGE SCALE GENOMIC DNA]</scope>
    <source>
        <strain evidence="2 3">WMS-il1</strain>
    </source>
</reference>
<feature type="compositionally biased region" description="Low complexity" evidence="1">
    <location>
        <begin position="399"/>
        <end position="413"/>
    </location>
</feature>
<name>A0A564Y1Y2_HYMDI</name>
<sequence length="582" mass="65676">MENKLMSIFKCLLPILLVEEIVAFVLRSGTHAVKTLVRLYCAKLFYLYNLPLKRLAIAPPGDFQVRVLLTELYPDCYSRGSAACRSNEDLLIEDYLIYLQKFGFDDSDEAQIDETNSMFQANHLPLSVFQCNRDRDSGACPALPTPTTSTNCSSIKTEPLNVDQIPPRVVVTVKPEQDDMVLSSTHRQDDSEVTNLDVESSENVGTFDHPVTFSPKKAVKPLTNGGNIVGRSHSYYLDLPPVQSNGNGLSCKYNSRIHRMYAGPISDPTTLSRSSNPPSQNILKSLSDVHPITQSSCTHQRAPQPKIVKVGYVWPRYDKPGVRVSSKDSTLSSDNHSSDNSQSPFWDNAIPEEDNTDLADLFEDSDSEGTVKEEEEEVEQEEEVVEEYDDGYKYYPALKSSPSTSSGSYPKCSRTSDRNIRDINILKRLGVPFSYDEVAYSSNELFREMKARPGLSFEQISAMVDARRRATNRAAADRCRRMKSQARNSLATKLGRLRLKSTYLNRRMIHTRKTRQRKRDRVSTIERGLIRMLTDDKGIPLDPSKWRIHLTANGDVVIMSLDNSSVQFENDRMVNFVKVEPA</sequence>
<dbReference type="GO" id="GO:0006355">
    <property type="term" value="P:regulation of DNA-templated transcription"/>
    <property type="evidence" value="ECO:0007669"/>
    <property type="project" value="InterPro"/>
</dbReference>
<organism evidence="2 3">
    <name type="scientific">Hymenolepis diminuta</name>
    <name type="common">Rat tapeworm</name>
    <dbReference type="NCBI Taxonomy" id="6216"/>
    <lineage>
        <taxon>Eukaryota</taxon>
        <taxon>Metazoa</taxon>
        <taxon>Spiralia</taxon>
        <taxon>Lophotrochozoa</taxon>
        <taxon>Platyhelminthes</taxon>
        <taxon>Cestoda</taxon>
        <taxon>Eucestoda</taxon>
        <taxon>Cyclophyllidea</taxon>
        <taxon>Hymenolepididae</taxon>
        <taxon>Hymenolepis</taxon>
    </lineage>
</organism>
<evidence type="ECO:0000256" key="1">
    <source>
        <dbReference type="SAM" id="MobiDB-lite"/>
    </source>
</evidence>
<proteinExistence type="predicted"/>
<dbReference type="Proteomes" id="UP000321570">
    <property type="component" value="Unassembled WGS sequence"/>
</dbReference>
<feature type="compositionally biased region" description="Low complexity" evidence="1">
    <location>
        <begin position="327"/>
        <end position="343"/>
    </location>
</feature>
<feature type="region of interest" description="Disordered" evidence="1">
    <location>
        <begin position="323"/>
        <end position="351"/>
    </location>
</feature>
<accession>A0A564Y1Y2</accession>
<feature type="region of interest" description="Disordered" evidence="1">
    <location>
        <begin position="394"/>
        <end position="414"/>
    </location>
</feature>
<dbReference type="EMBL" id="CABIJS010000055">
    <property type="protein sequence ID" value="VUZ41325.1"/>
    <property type="molecule type" value="Genomic_DNA"/>
</dbReference>
<dbReference type="GO" id="GO:0003677">
    <property type="term" value="F:DNA binding"/>
    <property type="evidence" value="ECO:0007669"/>
    <property type="project" value="InterPro"/>
</dbReference>
<gene>
    <name evidence="2" type="ORF">WMSIL1_LOCUS2135</name>
</gene>
<dbReference type="InterPro" id="IPR008917">
    <property type="entry name" value="TF_DNA-bd_sf"/>
</dbReference>
<protein>
    <submittedName>
        <fullName evidence="2">Uncharacterized protein</fullName>
    </submittedName>
</protein>
<keyword evidence="3" id="KW-1185">Reference proteome</keyword>
<dbReference type="Gene3D" id="1.10.880.10">
    <property type="entry name" value="Transcription factor, Skn-1-like, DNA-binding domain"/>
    <property type="match status" value="1"/>
</dbReference>
<evidence type="ECO:0000313" key="2">
    <source>
        <dbReference type="EMBL" id="VUZ41325.1"/>
    </source>
</evidence>
<evidence type="ECO:0000313" key="3">
    <source>
        <dbReference type="Proteomes" id="UP000321570"/>
    </source>
</evidence>
<dbReference type="AlphaFoldDB" id="A0A564Y1Y2"/>